<protein>
    <submittedName>
        <fullName evidence="2">Uncharacterized protein</fullName>
    </submittedName>
</protein>
<reference evidence="2 3" key="1">
    <citation type="submission" date="2024-03" db="EMBL/GenBank/DDBJ databases">
        <title>Analysis of soft rot Pectobacteriaceae population diversity in US potato growing regions between 2016 and 2022.</title>
        <authorList>
            <person name="Ma X."/>
            <person name="Zhang X."/>
            <person name="Stodghill P."/>
            <person name="Rioux R."/>
            <person name="Babler B."/>
            <person name="Shrestha S."/>
            <person name="Babler B."/>
            <person name="Rivedal H."/>
            <person name="Frost K."/>
            <person name="Hao J."/>
            <person name="Secor G."/>
            <person name="Swingle B."/>
        </authorList>
    </citation>
    <scope>NUCLEOTIDE SEQUENCE [LARGE SCALE GENOMIC DNA]</scope>
    <source>
        <strain evidence="2 3">UMSS2</strain>
    </source>
</reference>
<keyword evidence="3" id="KW-1185">Reference proteome</keyword>
<evidence type="ECO:0000313" key="2">
    <source>
        <dbReference type="EMBL" id="MEI7104500.1"/>
    </source>
</evidence>
<dbReference type="RefSeq" id="WP_103183417.1">
    <property type="nucleotide sequence ID" value="NZ_BGPS01000024.1"/>
</dbReference>
<feature type="transmembrane region" description="Helical" evidence="1">
    <location>
        <begin position="6"/>
        <end position="27"/>
    </location>
</feature>
<keyword evidence="1" id="KW-0472">Membrane</keyword>
<evidence type="ECO:0000256" key="1">
    <source>
        <dbReference type="SAM" id="Phobius"/>
    </source>
</evidence>
<keyword evidence="1" id="KW-0812">Transmembrane</keyword>
<name>A0ABU8K297_9GAMM</name>
<gene>
    <name evidence="2" type="ORF">WCT63_18810</name>
</gene>
<sequence>MGLLVTYSKEIFSILVVFLTWGLNSYLKGKAKLSFGDLHEFTFLLNEPLYDESNNLVKEKQLVFTRSLFLVNDGRESATDVSVIFNYKPRFLNIWPIHHYDEFIEKDNRYIMVFKSLSPKDSIRIELFSINDNPPDVLFVRSKECVANKVIIVPQRYVSPLITRFFIFLSLMGIGASTYIIIVLLQWLVGMG</sequence>
<proteinExistence type="predicted"/>
<dbReference type="Proteomes" id="UP001313132">
    <property type="component" value="Unassembled WGS sequence"/>
</dbReference>
<evidence type="ECO:0000313" key="3">
    <source>
        <dbReference type="Proteomes" id="UP001313132"/>
    </source>
</evidence>
<keyword evidence="1" id="KW-1133">Transmembrane helix</keyword>
<dbReference type="GeneID" id="93391177"/>
<feature type="transmembrane region" description="Helical" evidence="1">
    <location>
        <begin position="165"/>
        <end position="189"/>
    </location>
</feature>
<dbReference type="EMBL" id="JBBBON010000022">
    <property type="protein sequence ID" value="MEI7104500.1"/>
    <property type="molecule type" value="Genomic_DNA"/>
</dbReference>
<organism evidence="2 3">
    <name type="scientific">Pectobacterium versatile</name>
    <dbReference type="NCBI Taxonomy" id="2488639"/>
    <lineage>
        <taxon>Bacteria</taxon>
        <taxon>Pseudomonadati</taxon>
        <taxon>Pseudomonadota</taxon>
        <taxon>Gammaproteobacteria</taxon>
        <taxon>Enterobacterales</taxon>
        <taxon>Pectobacteriaceae</taxon>
        <taxon>Pectobacterium</taxon>
    </lineage>
</organism>
<comment type="caution">
    <text evidence="2">The sequence shown here is derived from an EMBL/GenBank/DDBJ whole genome shotgun (WGS) entry which is preliminary data.</text>
</comment>
<accession>A0ABU8K297</accession>